<reference evidence="1 2" key="2">
    <citation type="journal article" date="2015" name="Antonie Van Leeuwenhoek">
        <title>Thioclava indica sp. nov., isolated from surface seawater of the Indian Ocean.</title>
        <authorList>
            <person name="Liu Y."/>
            <person name="Lai Q."/>
            <person name="Du J."/>
            <person name="Xu H."/>
            <person name="Jiang L."/>
            <person name="Shao Z."/>
        </authorList>
    </citation>
    <scope>NUCLEOTIDE SEQUENCE [LARGE SCALE GENOMIC DNA]</scope>
    <source>
        <strain evidence="1 2">13D2W-2</strain>
    </source>
</reference>
<dbReference type="STRING" id="1317124.DW2_06313"/>
<organism evidence="1 2">
    <name type="scientific">Thioclava atlantica</name>
    <dbReference type="NCBI Taxonomy" id="1317124"/>
    <lineage>
        <taxon>Bacteria</taxon>
        <taxon>Pseudomonadati</taxon>
        <taxon>Pseudomonadota</taxon>
        <taxon>Alphaproteobacteria</taxon>
        <taxon>Rhodobacterales</taxon>
        <taxon>Paracoccaceae</taxon>
        <taxon>Thioclava</taxon>
    </lineage>
</organism>
<dbReference type="Gene3D" id="3.40.50.1240">
    <property type="entry name" value="Phosphoglycerate mutase-like"/>
    <property type="match status" value="1"/>
</dbReference>
<dbReference type="OrthoDB" id="9810154at2"/>
<dbReference type="AlphaFoldDB" id="A0A085TXV6"/>
<dbReference type="SUPFAM" id="SSF53254">
    <property type="entry name" value="Phosphoglycerate mutase-like"/>
    <property type="match status" value="1"/>
</dbReference>
<accession>A0A085TXV6</accession>
<dbReference type="InterPro" id="IPR013078">
    <property type="entry name" value="His_Pase_superF_clade-1"/>
</dbReference>
<evidence type="ECO:0000313" key="1">
    <source>
        <dbReference type="EMBL" id="KFE35553.1"/>
    </source>
</evidence>
<dbReference type="eggNOG" id="COG2062">
    <property type="taxonomic scope" value="Bacteria"/>
</dbReference>
<name>A0A085TXV6_9RHOB</name>
<comment type="caution">
    <text evidence="1">The sequence shown here is derived from an EMBL/GenBank/DDBJ whole genome shotgun (WGS) entry which is preliminary data.</text>
</comment>
<keyword evidence="2" id="KW-1185">Reference proteome</keyword>
<dbReference type="PANTHER" id="PTHR47623:SF1">
    <property type="entry name" value="OS09G0287300 PROTEIN"/>
    <property type="match status" value="1"/>
</dbReference>
<dbReference type="CDD" id="cd07067">
    <property type="entry name" value="HP_PGM_like"/>
    <property type="match status" value="1"/>
</dbReference>
<dbReference type="RefSeq" id="WP_038144665.1">
    <property type="nucleotide sequence ID" value="NZ_AQRC01000004.1"/>
</dbReference>
<dbReference type="Proteomes" id="UP000028607">
    <property type="component" value="Unassembled WGS sequence"/>
</dbReference>
<dbReference type="InterPro" id="IPR029033">
    <property type="entry name" value="His_PPase_superfam"/>
</dbReference>
<sequence>MTPLGHRRLILTRHAKSSWEDPAMEDRDRPLNTRGRLAATELGDFLASRGLEPEEVLCSSARRTRETWERIEGAVIETRPEIRFVDRLYHASPDVMLDVLRSATAPTVMMLGHNPGISEFARMLPARTIHDPDFRRFPTCATLIVDFQTEDWTEVEPGQGSTLDFFTPTRRG</sequence>
<dbReference type="Pfam" id="PF00300">
    <property type="entry name" value="His_Phos_1"/>
    <property type="match status" value="1"/>
</dbReference>
<reference evidence="2" key="1">
    <citation type="submission" date="2013-04" db="EMBL/GenBank/DDBJ databases">
        <title>Thioclava sp. 13D2W-2 Genome Sequencing.</title>
        <authorList>
            <person name="Lai Q."/>
            <person name="Li G."/>
            <person name="Shao Z."/>
        </authorList>
    </citation>
    <scope>NUCLEOTIDE SEQUENCE [LARGE SCALE GENOMIC DNA]</scope>
    <source>
        <strain evidence="2">13D2W-2</strain>
    </source>
</reference>
<proteinExistence type="predicted"/>
<dbReference type="PANTHER" id="PTHR47623">
    <property type="entry name" value="OS09G0287300 PROTEIN"/>
    <property type="match status" value="1"/>
</dbReference>
<dbReference type="PATRIC" id="fig|1317124.6.peg.1280"/>
<dbReference type="SMART" id="SM00855">
    <property type="entry name" value="PGAM"/>
    <property type="match status" value="1"/>
</dbReference>
<protein>
    <submittedName>
        <fullName evidence="1">Phosphohistidine phosphatase</fullName>
    </submittedName>
</protein>
<gene>
    <name evidence="1" type="ORF">DW2_06313</name>
</gene>
<evidence type="ECO:0000313" key="2">
    <source>
        <dbReference type="Proteomes" id="UP000028607"/>
    </source>
</evidence>
<dbReference type="EMBL" id="AQRC01000004">
    <property type="protein sequence ID" value="KFE35553.1"/>
    <property type="molecule type" value="Genomic_DNA"/>
</dbReference>